<dbReference type="Pfam" id="PF20257">
    <property type="entry name" value="SAM_HAT_C"/>
    <property type="match status" value="1"/>
</dbReference>
<dbReference type="PANTHER" id="PTHR35092:SF1">
    <property type="entry name" value="CHLORINASE MJ1651"/>
    <property type="match status" value="1"/>
</dbReference>
<dbReference type="InterPro" id="IPR046470">
    <property type="entry name" value="SAM_HAT_C"/>
</dbReference>
<evidence type="ECO:0000256" key="1">
    <source>
        <dbReference type="ARBA" id="ARBA00022691"/>
    </source>
</evidence>
<dbReference type="EMBL" id="SOJN01000074">
    <property type="protein sequence ID" value="TET45886.1"/>
    <property type="molecule type" value="Genomic_DNA"/>
</dbReference>
<gene>
    <name evidence="5" type="ORF">E3J62_06020</name>
</gene>
<reference evidence="5 6" key="1">
    <citation type="submission" date="2019-03" db="EMBL/GenBank/DDBJ databases">
        <title>Metabolic potential of uncultured bacteria and archaea associated with petroleum seepage in deep-sea sediments.</title>
        <authorList>
            <person name="Dong X."/>
            <person name="Hubert C."/>
        </authorList>
    </citation>
    <scope>NUCLEOTIDE SEQUENCE [LARGE SCALE GENOMIC DNA]</scope>
    <source>
        <strain evidence="5">E44_bin18</strain>
    </source>
</reference>
<organism evidence="5 6">
    <name type="scientific">candidate division TA06 bacterium</name>
    <dbReference type="NCBI Taxonomy" id="2250710"/>
    <lineage>
        <taxon>Bacteria</taxon>
        <taxon>Bacteria division TA06</taxon>
    </lineage>
</organism>
<dbReference type="InterPro" id="IPR002747">
    <property type="entry name" value="SAM_OH_AdoTrfase"/>
</dbReference>
<dbReference type="Proteomes" id="UP000315525">
    <property type="component" value="Unassembled WGS sequence"/>
</dbReference>
<keyword evidence="1" id="KW-0949">S-adenosyl-L-methionine</keyword>
<dbReference type="PIRSF" id="PIRSF006779">
    <property type="entry name" value="UCP006779"/>
    <property type="match status" value="1"/>
</dbReference>
<proteinExistence type="inferred from homology"/>
<evidence type="ECO:0000259" key="4">
    <source>
        <dbReference type="Pfam" id="PF20257"/>
    </source>
</evidence>
<evidence type="ECO:0000256" key="2">
    <source>
        <dbReference type="ARBA" id="ARBA00024035"/>
    </source>
</evidence>
<dbReference type="PANTHER" id="PTHR35092">
    <property type="entry name" value="CHLORINASE MJ1651"/>
    <property type="match status" value="1"/>
</dbReference>
<dbReference type="Gene3D" id="3.40.50.10790">
    <property type="entry name" value="S-adenosyl-l-methionine hydroxide adenosyltransferase, N-terminal"/>
    <property type="match status" value="1"/>
</dbReference>
<dbReference type="SUPFAM" id="SSF102522">
    <property type="entry name" value="Bacterial fluorinating enzyme, N-terminal domain"/>
    <property type="match status" value="1"/>
</dbReference>
<dbReference type="InterPro" id="IPR023227">
    <property type="entry name" value="SAM_OH_AdoTrfase_C_sf"/>
</dbReference>
<name>A0A523UTP8_UNCT6</name>
<comment type="caution">
    <text evidence="5">The sequence shown here is derived from an EMBL/GenBank/DDBJ whole genome shotgun (WGS) entry which is preliminary data.</text>
</comment>
<dbReference type="Gene3D" id="2.40.30.90">
    <property type="entry name" value="Bacterial fluorinating enzyme like"/>
    <property type="match status" value="1"/>
</dbReference>
<dbReference type="SUPFAM" id="SSF101852">
    <property type="entry name" value="Bacterial fluorinating enzyme, C-terminal domain"/>
    <property type="match status" value="1"/>
</dbReference>
<evidence type="ECO:0008006" key="7">
    <source>
        <dbReference type="Google" id="ProtNLM"/>
    </source>
</evidence>
<feature type="domain" description="S-adenosyl-l-methionine hydroxide adenosyltransferase N-terminal" evidence="3">
    <location>
        <begin position="8"/>
        <end position="152"/>
    </location>
</feature>
<accession>A0A523UTP8</accession>
<dbReference type="InterPro" id="IPR023228">
    <property type="entry name" value="SAM_OH_AdoTrfase_N_sf"/>
</dbReference>
<protein>
    <recommendedName>
        <fullName evidence="7">SAM-dependent chlorinase/fluorinase</fullName>
    </recommendedName>
</protein>
<comment type="similarity">
    <text evidence="2">Belongs to the SAM hydrolase / SAM-dependent halogenase family.</text>
</comment>
<dbReference type="InterPro" id="IPR046469">
    <property type="entry name" value="SAM_HAT_N"/>
</dbReference>
<dbReference type="Pfam" id="PF01887">
    <property type="entry name" value="SAM_HAT_N"/>
    <property type="match status" value="1"/>
</dbReference>
<sequence length="266" mass="29324">MKRMANLVTLTTDFGDSQGCVGIMKGVMACINLNVKFIDMAHDIPSHDVFHAAFVLKTAYRYFPEGTVHLAVVDPGVGGSRRPIAVRTDMYYFVGPDNGLFTYIYGENEFDVREITEAKYTLGVDSTTFDGRDIFAPVAAYLSLGVSIEQFGQEISDPVRLDIYRPEYGKGFIKGHVIHIDQFGNLITDIKRDESEQVMDFRDVRIRAGDLVIERVSGAYSDGPPGEPVCVWGSHGHLEVAVSQGRAVDSIEGMGRGAEVFVQANE</sequence>
<evidence type="ECO:0000313" key="5">
    <source>
        <dbReference type="EMBL" id="TET45886.1"/>
    </source>
</evidence>
<feature type="domain" description="S-adenosyl-l-methionine hydroxide adenosyltransferase C-terminal" evidence="4">
    <location>
        <begin position="175"/>
        <end position="249"/>
    </location>
</feature>
<evidence type="ECO:0000313" key="6">
    <source>
        <dbReference type="Proteomes" id="UP000315525"/>
    </source>
</evidence>
<dbReference type="AlphaFoldDB" id="A0A523UTP8"/>
<evidence type="ECO:0000259" key="3">
    <source>
        <dbReference type="Pfam" id="PF01887"/>
    </source>
</evidence>